<dbReference type="EMBL" id="JBHFFA010000001">
    <property type="protein sequence ID" value="KAL2654147.1"/>
    <property type="molecule type" value="Genomic_DNA"/>
</dbReference>
<dbReference type="PANTHER" id="PTHR33492">
    <property type="entry name" value="OSJNBA0043A12.37 PROTEIN-RELATED"/>
    <property type="match status" value="1"/>
</dbReference>
<feature type="compositionally biased region" description="Polar residues" evidence="1">
    <location>
        <begin position="286"/>
        <end position="297"/>
    </location>
</feature>
<dbReference type="InterPro" id="IPR044822">
    <property type="entry name" value="Myb_DNA-bind_4"/>
</dbReference>
<keyword evidence="4" id="KW-1185">Reference proteome</keyword>
<dbReference type="Gene3D" id="1.10.10.60">
    <property type="entry name" value="Homeodomain-like"/>
    <property type="match status" value="1"/>
</dbReference>
<dbReference type="AlphaFoldDB" id="A0ABD1ZSB7"/>
<name>A0ABD1ZSB7_9MARC</name>
<dbReference type="Proteomes" id="UP001605036">
    <property type="component" value="Unassembled WGS sequence"/>
</dbReference>
<sequence length="313" mass="35039">MIIRICIRYNITTNGNINCSSFTSSICSIAGSHSGFCTVWIEWSACPYVIPQWAGNPTPFFFGANGNPFYPFPSSQTLQPYPTLAQHNEYAHGVPQASYAFEDSQQQFESIPEEAVLDESMANSQLAPQSIATRPNRGNNNRISWSDANVMQLLHLKRAQWMEFSKVDSREIFVEGQAKWQMISNKLNDKGVQCNWKQAKAKWDALLGLYKCIKDYQGRSGSGKFFAMTNYERKSNELPIVFHEEWFEIIDSFMATRPSVRSSTPADASPGEGIDDLPKSDAPSADATNEPPQNRGSGKQKHIQAFAHTAAFL</sequence>
<feature type="domain" description="Myb/SANT-like DNA-binding" evidence="2">
    <location>
        <begin position="144"/>
        <end position="224"/>
    </location>
</feature>
<gene>
    <name evidence="3" type="ORF">R1flu_022275</name>
</gene>
<feature type="region of interest" description="Disordered" evidence="1">
    <location>
        <begin position="259"/>
        <end position="301"/>
    </location>
</feature>
<evidence type="ECO:0000259" key="2">
    <source>
        <dbReference type="Pfam" id="PF13837"/>
    </source>
</evidence>
<comment type="caution">
    <text evidence="3">The sequence shown here is derived from an EMBL/GenBank/DDBJ whole genome shotgun (WGS) entry which is preliminary data.</text>
</comment>
<organism evidence="3 4">
    <name type="scientific">Riccia fluitans</name>
    <dbReference type="NCBI Taxonomy" id="41844"/>
    <lineage>
        <taxon>Eukaryota</taxon>
        <taxon>Viridiplantae</taxon>
        <taxon>Streptophyta</taxon>
        <taxon>Embryophyta</taxon>
        <taxon>Marchantiophyta</taxon>
        <taxon>Marchantiopsida</taxon>
        <taxon>Marchantiidae</taxon>
        <taxon>Marchantiales</taxon>
        <taxon>Ricciaceae</taxon>
        <taxon>Riccia</taxon>
    </lineage>
</organism>
<evidence type="ECO:0000313" key="4">
    <source>
        <dbReference type="Proteomes" id="UP001605036"/>
    </source>
</evidence>
<evidence type="ECO:0000313" key="3">
    <source>
        <dbReference type="EMBL" id="KAL2654147.1"/>
    </source>
</evidence>
<dbReference type="Pfam" id="PF13837">
    <property type="entry name" value="Myb_DNA-bind_4"/>
    <property type="match status" value="1"/>
</dbReference>
<accession>A0ABD1ZSB7</accession>
<reference evidence="3 4" key="1">
    <citation type="submission" date="2024-09" db="EMBL/GenBank/DDBJ databases">
        <title>Chromosome-scale assembly of Riccia fluitans.</title>
        <authorList>
            <person name="Paukszto L."/>
            <person name="Sawicki J."/>
            <person name="Karawczyk K."/>
            <person name="Piernik-Szablinska J."/>
            <person name="Szczecinska M."/>
            <person name="Mazdziarz M."/>
        </authorList>
    </citation>
    <scope>NUCLEOTIDE SEQUENCE [LARGE SCALE GENOMIC DNA]</scope>
    <source>
        <strain evidence="3">Rf_01</strain>
        <tissue evidence="3">Aerial parts of the thallus</tissue>
    </source>
</reference>
<evidence type="ECO:0000256" key="1">
    <source>
        <dbReference type="SAM" id="MobiDB-lite"/>
    </source>
</evidence>
<dbReference type="PANTHER" id="PTHR33492:SF19">
    <property type="entry name" value="MYB-LIKE DOMAIN-CONTAINING PROTEIN"/>
    <property type="match status" value="1"/>
</dbReference>
<protein>
    <recommendedName>
        <fullName evidence="2">Myb/SANT-like DNA-binding domain-containing protein</fullName>
    </recommendedName>
</protein>
<proteinExistence type="predicted"/>